<sequence length="111" mass="11959">MSDLVAGLQDGTILSDLKAAATDEIQKLVPPLIAKAVAKLVAKFAGPAGVVGWVLTAIDLVKFFVTELSPSKTGDPDEKGALIQFWDELTKGFQRWSAGRRTSWRPRSSTC</sequence>
<name>A0A6M5YEV4_9BACT</name>
<protein>
    <submittedName>
        <fullName evidence="1">Uncharacterized protein</fullName>
    </submittedName>
</protein>
<keyword evidence="2" id="KW-1185">Reference proteome</keyword>
<accession>A0A6M5YEV4</accession>
<proteinExistence type="predicted"/>
<gene>
    <name evidence="1" type="ORF">FTUN_0025</name>
</gene>
<dbReference type="KEGG" id="ftj:FTUN_0025"/>
<organism evidence="1 2">
    <name type="scientific">Frigoriglobus tundricola</name>
    <dbReference type="NCBI Taxonomy" id="2774151"/>
    <lineage>
        <taxon>Bacteria</taxon>
        <taxon>Pseudomonadati</taxon>
        <taxon>Planctomycetota</taxon>
        <taxon>Planctomycetia</taxon>
        <taxon>Gemmatales</taxon>
        <taxon>Gemmataceae</taxon>
        <taxon>Frigoriglobus</taxon>
    </lineage>
</organism>
<reference evidence="2" key="1">
    <citation type="submission" date="2020-05" db="EMBL/GenBank/DDBJ databases">
        <title>Frigoriglobus tundricola gen. nov., sp. nov., a psychrotolerant cellulolytic planctomycete of the family Gemmataceae with two divergent copies of 16S rRNA gene.</title>
        <authorList>
            <person name="Kulichevskaya I.S."/>
            <person name="Ivanova A.A."/>
            <person name="Naumoff D.G."/>
            <person name="Beletsky A.V."/>
            <person name="Rijpstra W.I.C."/>
            <person name="Sinninghe Damste J.S."/>
            <person name="Mardanov A.V."/>
            <person name="Ravin N.V."/>
            <person name="Dedysh S.N."/>
        </authorList>
    </citation>
    <scope>NUCLEOTIDE SEQUENCE [LARGE SCALE GENOMIC DNA]</scope>
    <source>
        <strain evidence="2">PL17</strain>
    </source>
</reference>
<dbReference type="AlphaFoldDB" id="A0A6M5YEV4"/>
<dbReference type="Proteomes" id="UP000503447">
    <property type="component" value="Chromosome"/>
</dbReference>
<evidence type="ECO:0000313" key="2">
    <source>
        <dbReference type="Proteomes" id="UP000503447"/>
    </source>
</evidence>
<dbReference type="EMBL" id="CP053452">
    <property type="protein sequence ID" value="QJW92529.1"/>
    <property type="molecule type" value="Genomic_DNA"/>
</dbReference>
<dbReference type="RefSeq" id="WP_171468912.1">
    <property type="nucleotide sequence ID" value="NZ_CP053452.2"/>
</dbReference>
<evidence type="ECO:0000313" key="1">
    <source>
        <dbReference type="EMBL" id="QJW92529.1"/>
    </source>
</evidence>